<dbReference type="PANTHER" id="PTHR30469">
    <property type="entry name" value="MULTIDRUG RESISTANCE PROTEIN MDTA"/>
    <property type="match status" value="1"/>
</dbReference>
<evidence type="ECO:0000259" key="3">
    <source>
        <dbReference type="Pfam" id="PF25989"/>
    </source>
</evidence>
<dbReference type="Gene3D" id="2.40.30.170">
    <property type="match status" value="1"/>
</dbReference>
<dbReference type="Pfam" id="PF25973">
    <property type="entry name" value="BSH_CzcB"/>
    <property type="match status" value="1"/>
</dbReference>
<feature type="domain" description="YknX-like C-terminal permuted SH3-like" evidence="3">
    <location>
        <begin position="302"/>
        <end position="368"/>
    </location>
</feature>
<organism evidence="4 5">
    <name type="scientific">Pedobacter cryoconitis</name>
    <dbReference type="NCBI Taxonomy" id="188932"/>
    <lineage>
        <taxon>Bacteria</taxon>
        <taxon>Pseudomonadati</taxon>
        <taxon>Bacteroidota</taxon>
        <taxon>Sphingobacteriia</taxon>
        <taxon>Sphingobacteriales</taxon>
        <taxon>Sphingobacteriaceae</taxon>
        <taxon>Pedobacter</taxon>
    </lineage>
</organism>
<evidence type="ECO:0000256" key="1">
    <source>
        <dbReference type="ARBA" id="ARBA00009477"/>
    </source>
</evidence>
<name>A0A7W8ZP33_9SPHI</name>
<reference evidence="4 5" key="1">
    <citation type="submission" date="2020-08" db="EMBL/GenBank/DDBJ databases">
        <title>Genomic Encyclopedia of Type Strains, Phase IV (KMG-V): Genome sequencing to study the core and pangenomes of soil and plant-associated prokaryotes.</title>
        <authorList>
            <person name="Whitman W."/>
        </authorList>
    </citation>
    <scope>NUCLEOTIDE SEQUENCE [LARGE SCALE GENOMIC DNA]</scope>
    <source>
        <strain evidence="4 5">S3M1</strain>
    </source>
</reference>
<dbReference type="Gene3D" id="2.40.50.100">
    <property type="match status" value="1"/>
</dbReference>
<dbReference type="NCBIfam" id="TIGR01730">
    <property type="entry name" value="RND_mfp"/>
    <property type="match status" value="1"/>
</dbReference>
<evidence type="ECO:0000259" key="2">
    <source>
        <dbReference type="Pfam" id="PF25973"/>
    </source>
</evidence>
<accession>A0A7W8ZP33</accession>
<gene>
    <name evidence="4" type="ORF">HDE68_003479</name>
</gene>
<dbReference type="Gene3D" id="1.10.287.470">
    <property type="entry name" value="Helix hairpin bin"/>
    <property type="match status" value="1"/>
</dbReference>
<dbReference type="InterPro" id="IPR058647">
    <property type="entry name" value="BSH_CzcB-like"/>
</dbReference>
<dbReference type="PANTHER" id="PTHR30469:SF37">
    <property type="entry name" value="RAGD PROTEIN"/>
    <property type="match status" value="1"/>
</dbReference>
<dbReference type="PROSITE" id="PS51257">
    <property type="entry name" value="PROKAR_LIPOPROTEIN"/>
    <property type="match status" value="1"/>
</dbReference>
<comment type="caution">
    <text evidence="4">The sequence shown here is derived from an EMBL/GenBank/DDBJ whole genome shotgun (WGS) entry which is preliminary data.</text>
</comment>
<dbReference type="RefSeq" id="WP_183883431.1">
    <property type="nucleotide sequence ID" value="NZ_JACHCE010000005.1"/>
</dbReference>
<dbReference type="Pfam" id="PF25989">
    <property type="entry name" value="YknX_C"/>
    <property type="match status" value="1"/>
</dbReference>
<evidence type="ECO:0000313" key="4">
    <source>
        <dbReference type="EMBL" id="MBB5637564.1"/>
    </source>
</evidence>
<proteinExistence type="inferred from homology"/>
<dbReference type="InterPro" id="IPR058637">
    <property type="entry name" value="YknX-like_C"/>
</dbReference>
<dbReference type="Proteomes" id="UP000537204">
    <property type="component" value="Unassembled WGS sequence"/>
</dbReference>
<dbReference type="SUPFAM" id="SSF111369">
    <property type="entry name" value="HlyD-like secretion proteins"/>
    <property type="match status" value="1"/>
</dbReference>
<dbReference type="InterPro" id="IPR006143">
    <property type="entry name" value="RND_pump_MFP"/>
</dbReference>
<dbReference type="GO" id="GO:1990281">
    <property type="term" value="C:efflux pump complex"/>
    <property type="evidence" value="ECO:0007669"/>
    <property type="project" value="TreeGrafter"/>
</dbReference>
<evidence type="ECO:0000313" key="5">
    <source>
        <dbReference type="Proteomes" id="UP000537204"/>
    </source>
</evidence>
<comment type="similarity">
    <text evidence="1">Belongs to the membrane fusion protein (MFP) (TC 8.A.1) family.</text>
</comment>
<dbReference type="GO" id="GO:0015562">
    <property type="term" value="F:efflux transmembrane transporter activity"/>
    <property type="evidence" value="ECO:0007669"/>
    <property type="project" value="TreeGrafter"/>
</dbReference>
<protein>
    <submittedName>
        <fullName evidence="4">RND family efflux transporter MFP subunit</fullName>
    </submittedName>
</protein>
<dbReference type="Gene3D" id="2.40.420.20">
    <property type="match status" value="1"/>
</dbReference>
<dbReference type="EMBL" id="JACHCE010000005">
    <property type="protein sequence ID" value="MBB5637564.1"/>
    <property type="molecule type" value="Genomic_DNA"/>
</dbReference>
<feature type="domain" description="CzcB-like barrel-sandwich hybrid" evidence="2">
    <location>
        <begin position="72"/>
        <end position="200"/>
    </location>
</feature>
<sequence>MKTYKLSELINSKSLLAVFLFFLSACSSKEKPNDLSAKSNSVSKKYEIGVVTQKGLASEVKLPAELKPFEEVAIYPKVNGFVKNLYVDRGSKVKKGDLLLTLEAPEIESQLQTAQSQYLQALEVSRASEDKYKRLKDASKEAGSVSILDLDNALAKMKGDQATANGQRSNVNLVKNMQSYLTIRAPFDGVIIQRNVSAGALSGISKNGQQPLLLIQHLQKLRLEVQIPEAYVEKVDLKKPVSIIFTAIPGLNIQKMISRSANSLGVIRSEAIEIDVQNDDLKLKPGMYGEVKIPLLSAKKSLLVPNHAIVRSTERQFIIKVVQGKAILTDIKEGLAGPDSTEVFGNLQPGDQIILHATDEIKQGTAIK</sequence>
<dbReference type="AlphaFoldDB" id="A0A7W8ZP33"/>